<dbReference type="AlphaFoldDB" id="A0AAD1DNZ9"/>
<evidence type="ECO:0000313" key="2">
    <source>
        <dbReference type="EMBL" id="AZA88850.1"/>
    </source>
</evidence>
<keyword evidence="5" id="KW-1185">Reference proteome</keyword>
<evidence type="ECO:0000313" key="3">
    <source>
        <dbReference type="EMBL" id="AZA97394.1"/>
    </source>
</evidence>
<name>A0AAD1DNZ9_9FLAO</name>
<evidence type="ECO:0000313" key="5">
    <source>
        <dbReference type="Proteomes" id="UP000281741"/>
    </source>
</evidence>
<proteinExistence type="predicted"/>
<dbReference type="RefSeq" id="WP_123855469.1">
    <property type="nucleotide sequence ID" value="NZ_CP033912.1"/>
</dbReference>
<evidence type="ECO:0000313" key="4">
    <source>
        <dbReference type="Proteomes" id="UP000274073"/>
    </source>
</evidence>
<dbReference type="InterPro" id="IPR003594">
    <property type="entry name" value="HATPase_dom"/>
</dbReference>
<dbReference type="Pfam" id="PF02518">
    <property type="entry name" value="HATPase_c"/>
    <property type="match status" value="1"/>
</dbReference>
<accession>A0AAD1DNZ9</accession>
<dbReference type="Gene3D" id="3.30.565.10">
    <property type="entry name" value="Histidine kinase-like ATPase, C-terminal domain"/>
    <property type="match status" value="1"/>
</dbReference>
<dbReference type="EMBL" id="CP033915">
    <property type="protein sequence ID" value="AZA88850.1"/>
    <property type="molecule type" value="Genomic_DNA"/>
</dbReference>
<dbReference type="GO" id="GO:0016301">
    <property type="term" value="F:kinase activity"/>
    <property type="evidence" value="ECO:0007669"/>
    <property type="project" value="UniProtKB-KW"/>
</dbReference>
<keyword evidence="2" id="KW-0418">Kinase</keyword>
<dbReference type="Proteomes" id="UP000274073">
    <property type="component" value="Chromosome"/>
</dbReference>
<evidence type="ECO:0000259" key="1">
    <source>
        <dbReference type="Pfam" id="PF02518"/>
    </source>
</evidence>
<feature type="domain" description="Histidine kinase/HSP90-like ATPase" evidence="1">
    <location>
        <begin position="9"/>
        <end position="76"/>
    </location>
</feature>
<dbReference type="InterPro" id="IPR036890">
    <property type="entry name" value="HATPase_C_sf"/>
</dbReference>
<organism evidence="2 4">
    <name type="scientific">Chryseobacterium shandongense</name>
    <dbReference type="NCBI Taxonomy" id="1493872"/>
    <lineage>
        <taxon>Bacteria</taxon>
        <taxon>Pseudomonadati</taxon>
        <taxon>Bacteroidota</taxon>
        <taxon>Flavobacteriia</taxon>
        <taxon>Flavobacteriales</taxon>
        <taxon>Weeksellaceae</taxon>
        <taxon>Chryseobacterium group</taxon>
        <taxon>Chryseobacterium</taxon>
    </lineage>
</organism>
<dbReference type="Proteomes" id="UP000281741">
    <property type="component" value="Chromosome"/>
</dbReference>
<gene>
    <name evidence="2" type="ORF">EG349_19750</name>
    <name evidence="3" type="ORF">EG353_18475</name>
</gene>
<protein>
    <submittedName>
        <fullName evidence="2">Sensor histidine kinase</fullName>
    </submittedName>
</protein>
<reference evidence="4 5" key="1">
    <citation type="submission" date="2018-11" db="EMBL/GenBank/DDBJ databases">
        <title>Proposal to divide the Flavobacteriaceae and reorganize its genera based on Amino Acid Identity values calculated from whole genome sequences.</title>
        <authorList>
            <person name="Nicholson A.C."/>
            <person name="Gulvik C.A."/>
            <person name="Whitney A.M."/>
            <person name="Humrighouse B.W."/>
            <person name="Bell M."/>
            <person name="Holmes B."/>
            <person name="Steigerwalt A.G."/>
            <person name="Villarma A."/>
            <person name="Sheth M."/>
            <person name="Batra D."/>
            <person name="Pryor J."/>
            <person name="Bernardet J.-F."/>
            <person name="Hugo C."/>
            <person name="Kampfer P."/>
            <person name="Newman J."/>
            <person name="McQuiston J.R."/>
        </authorList>
    </citation>
    <scope>NUCLEOTIDE SEQUENCE [LARGE SCALE GENOMIC DNA]</scope>
    <source>
        <strain evidence="2 4">G0207</strain>
        <strain evidence="3 5">H5143</strain>
    </source>
</reference>
<dbReference type="EMBL" id="CP033912">
    <property type="protein sequence ID" value="AZA97394.1"/>
    <property type="molecule type" value="Genomic_DNA"/>
</dbReference>
<sequence>MKYAFPGQRNGEVRVQFKQTENNKYKLVIADNGVGIPEDMEIDTSGSLGMNLMRGLTNQLDGTFFIENKKGLMIIVIFSQSSIDKNHQ</sequence>
<keyword evidence="2" id="KW-0808">Transferase</keyword>
<dbReference type="SUPFAM" id="SSF55874">
    <property type="entry name" value="ATPase domain of HSP90 chaperone/DNA topoisomerase II/histidine kinase"/>
    <property type="match status" value="1"/>
</dbReference>